<dbReference type="Pfam" id="PF02909">
    <property type="entry name" value="TetR_C_1"/>
    <property type="match status" value="1"/>
</dbReference>
<keyword evidence="4" id="KW-0804">Transcription</keyword>
<evidence type="ECO:0000313" key="8">
    <source>
        <dbReference type="Proteomes" id="UP000199012"/>
    </source>
</evidence>
<dbReference type="RefSeq" id="WP_090031598.1">
    <property type="nucleotide sequence ID" value="NZ_BONM01000017.1"/>
</dbReference>
<dbReference type="SUPFAM" id="SSF48498">
    <property type="entry name" value="Tetracyclin repressor-like, C-terminal domain"/>
    <property type="match status" value="1"/>
</dbReference>
<dbReference type="GO" id="GO:0045892">
    <property type="term" value="P:negative regulation of DNA-templated transcription"/>
    <property type="evidence" value="ECO:0007669"/>
    <property type="project" value="InterPro"/>
</dbReference>
<dbReference type="EMBL" id="FOKA01000004">
    <property type="protein sequence ID" value="SFA96949.1"/>
    <property type="molecule type" value="Genomic_DNA"/>
</dbReference>
<evidence type="ECO:0000256" key="3">
    <source>
        <dbReference type="ARBA" id="ARBA00023125"/>
    </source>
</evidence>
<accession>A0A1I0X7D0</accession>
<feature type="domain" description="HTH tetR-type" evidence="6">
    <location>
        <begin position="16"/>
        <end position="76"/>
    </location>
</feature>
<dbReference type="InterPro" id="IPR003012">
    <property type="entry name" value="Tet_transcr_reg_TetR"/>
</dbReference>
<evidence type="ECO:0000259" key="6">
    <source>
        <dbReference type="PROSITE" id="PS50977"/>
    </source>
</evidence>
<dbReference type="AlphaFoldDB" id="A0A1I0X7D0"/>
<dbReference type="PANTHER" id="PTHR30055">
    <property type="entry name" value="HTH-TYPE TRANSCRIPTIONAL REGULATOR RUTR"/>
    <property type="match status" value="1"/>
</dbReference>
<dbReference type="InterPro" id="IPR001647">
    <property type="entry name" value="HTH_TetR"/>
</dbReference>
<dbReference type="Gene3D" id="1.10.357.10">
    <property type="entry name" value="Tetracycline Repressor, domain 2"/>
    <property type="match status" value="1"/>
</dbReference>
<evidence type="ECO:0000256" key="5">
    <source>
        <dbReference type="PROSITE-ProRule" id="PRU00335"/>
    </source>
</evidence>
<keyword evidence="2" id="KW-0805">Transcription regulation</keyword>
<keyword evidence="1" id="KW-0678">Repressor</keyword>
<sequence length="227" mass="24222">MAAGTGEPRGTGRRPALTRDRVLAAALALADADGIEPLTIRRLAAALDVKPMTLYHHVPGKEAILDGLVDLVFAEVEDPPTDVGWREALRVRCHALRAVLRRHPWAVPLLETRTTPGPATLRHHDAVLGTLRRGGLSLPLTAHAYAVLDSYVYGFALQEATLPVHDDADLPALAEAIVGGLPPGAFPHLVELTTQHVLQPGYAFGDSFAFGLDVLLDGIEEAAAREA</sequence>
<dbReference type="Gene3D" id="1.10.10.60">
    <property type="entry name" value="Homeodomain-like"/>
    <property type="match status" value="1"/>
</dbReference>
<dbReference type="STRING" id="988821.SAMN05421867_104187"/>
<dbReference type="PROSITE" id="PS50977">
    <property type="entry name" value="HTH_TETR_2"/>
    <property type="match status" value="1"/>
</dbReference>
<proteinExistence type="predicted"/>
<evidence type="ECO:0000256" key="2">
    <source>
        <dbReference type="ARBA" id="ARBA00023015"/>
    </source>
</evidence>
<gene>
    <name evidence="7" type="ORF">SAMN05421867_104187</name>
</gene>
<keyword evidence="3 5" id="KW-0238">DNA-binding</keyword>
<name>A0A1I0X7D0_9CELL</name>
<dbReference type="GO" id="GO:0003700">
    <property type="term" value="F:DNA-binding transcription factor activity"/>
    <property type="evidence" value="ECO:0007669"/>
    <property type="project" value="TreeGrafter"/>
</dbReference>
<reference evidence="7 8" key="1">
    <citation type="submission" date="2016-10" db="EMBL/GenBank/DDBJ databases">
        <authorList>
            <person name="de Groot N.N."/>
        </authorList>
    </citation>
    <scope>NUCLEOTIDE SEQUENCE [LARGE SCALE GENOMIC DNA]</scope>
    <source>
        <strain evidence="7 8">CGMCC 4.6945</strain>
    </source>
</reference>
<organism evidence="7 8">
    <name type="scientific">Cellulomonas marina</name>
    <dbReference type="NCBI Taxonomy" id="988821"/>
    <lineage>
        <taxon>Bacteria</taxon>
        <taxon>Bacillati</taxon>
        <taxon>Actinomycetota</taxon>
        <taxon>Actinomycetes</taxon>
        <taxon>Micrococcales</taxon>
        <taxon>Cellulomonadaceae</taxon>
        <taxon>Cellulomonas</taxon>
    </lineage>
</organism>
<dbReference type="GO" id="GO:0046677">
    <property type="term" value="P:response to antibiotic"/>
    <property type="evidence" value="ECO:0007669"/>
    <property type="project" value="InterPro"/>
</dbReference>
<protein>
    <submittedName>
        <fullName evidence="7">DNA-binding transcriptional regulator, AcrR family</fullName>
    </submittedName>
</protein>
<dbReference type="Pfam" id="PF00440">
    <property type="entry name" value="TetR_N"/>
    <property type="match status" value="1"/>
</dbReference>
<dbReference type="SUPFAM" id="SSF46689">
    <property type="entry name" value="Homeodomain-like"/>
    <property type="match status" value="1"/>
</dbReference>
<evidence type="ECO:0000313" key="7">
    <source>
        <dbReference type="EMBL" id="SFA96949.1"/>
    </source>
</evidence>
<dbReference type="InterPro" id="IPR050109">
    <property type="entry name" value="HTH-type_TetR-like_transc_reg"/>
</dbReference>
<dbReference type="InterPro" id="IPR004111">
    <property type="entry name" value="Repressor_TetR_C"/>
</dbReference>
<dbReference type="InterPro" id="IPR009057">
    <property type="entry name" value="Homeodomain-like_sf"/>
</dbReference>
<dbReference type="OrthoDB" id="329481at2"/>
<dbReference type="PRINTS" id="PR00400">
    <property type="entry name" value="TETREPRESSOR"/>
</dbReference>
<evidence type="ECO:0000256" key="1">
    <source>
        <dbReference type="ARBA" id="ARBA00022491"/>
    </source>
</evidence>
<dbReference type="GO" id="GO:0000976">
    <property type="term" value="F:transcription cis-regulatory region binding"/>
    <property type="evidence" value="ECO:0007669"/>
    <property type="project" value="TreeGrafter"/>
</dbReference>
<feature type="DNA-binding region" description="H-T-H motif" evidence="5">
    <location>
        <begin position="39"/>
        <end position="58"/>
    </location>
</feature>
<evidence type="ECO:0000256" key="4">
    <source>
        <dbReference type="ARBA" id="ARBA00023163"/>
    </source>
</evidence>
<dbReference type="PANTHER" id="PTHR30055:SF151">
    <property type="entry name" value="TRANSCRIPTIONAL REGULATORY PROTEIN"/>
    <property type="match status" value="1"/>
</dbReference>
<keyword evidence="8" id="KW-1185">Reference proteome</keyword>
<dbReference type="InterPro" id="IPR036271">
    <property type="entry name" value="Tet_transcr_reg_TetR-rel_C_sf"/>
</dbReference>
<dbReference type="Proteomes" id="UP000199012">
    <property type="component" value="Unassembled WGS sequence"/>
</dbReference>